<comment type="caution">
    <text evidence="6">The sequence shown here is derived from an EMBL/GenBank/DDBJ whole genome shotgun (WGS) entry which is preliminary data.</text>
</comment>
<dbReference type="RefSeq" id="WP_186833621.1">
    <property type="nucleotide sequence ID" value="NZ_JAEQMG010000010.1"/>
</dbReference>
<evidence type="ECO:0000313" key="7">
    <source>
        <dbReference type="Proteomes" id="UP000633365"/>
    </source>
</evidence>
<evidence type="ECO:0000256" key="2">
    <source>
        <dbReference type="ARBA" id="ARBA00022692"/>
    </source>
</evidence>
<accession>A0A934TY41</accession>
<dbReference type="PANTHER" id="PTHR30520:SF8">
    <property type="entry name" value="NITRITE TRANSPORTER NIRC"/>
    <property type="match status" value="1"/>
</dbReference>
<feature type="transmembrane region" description="Helical" evidence="5">
    <location>
        <begin position="147"/>
        <end position="166"/>
    </location>
</feature>
<keyword evidence="2 5" id="KW-0812">Transmembrane</keyword>
<feature type="transmembrane region" description="Helical" evidence="5">
    <location>
        <begin position="186"/>
        <end position="206"/>
    </location>
</feature>
<dbReference type="EMBL" id="JAEQMG010000010">
    <property type="protein sequence ID" value="MBK6087165.1"/>
    <property type="molecule type" value="Genomic_DNA"/>
</dbReference>
<organism evidence="6 7">
    <name type="scientific">Ruminococcus difficilis</name>
    <dbReference type="NCBI Taxonomy" id="2763069"/>
    <lineage>
        <taxon>Bacteria</taxon>
        <taxon>Bacillati</taxon>
        <taxon>Bacillota</taxon>
        <taxon>Clostridia</taxon>
        <taxon>Eubacteriales</taxon>
        <taxon>Oscillospiraceae</taxon>
        <taxon>Ruminococcus</taxon>
    </lineage>
</organism>
<feature type="transmembrane region" description="Helical" evidence="5">
    <location>
        <begin position="114"/>
        <end position="135"/>
    </location>
</feature>
<sequence>MKFVKNLFSAVLAGIMISFGGAVYLACVAAEKAQLGAIMFSLGLSVILIMGFLLFTGKTAYLLENKPSYIPYLCTIWLGNLLGCMLMGTLVMFAKPNLAETAKTICDNKLTQSWWQTIILGALCGILVYIAVDYFRSDKDKKSLPKYILVFTCVPAFVLCGFEHSVADMFYFAASSAYSLYSVQGIVYILLVSLGNLIGAVAFHMVKKAVSAK</sequence>
<dbReference type="AlphaFoldDB" id="A0A934TY41"/>
<dbReference type="GO" id="GO:0015499">
    <property type="term" value="F:formate transmembrane transporter activity"/>
    <property type="evidence" value="ECO:0007669"/>
    <property type="project" value="TreeGrafter"/>
</dbReference>
<dbReference type="PANTHER" id="PTHR30520">
    <property type="entry name" value="FORMATE TRANSPORTER-RELATED"/>
    <property type="match status" value="1"/>
</dbReference>
<feature type="transmembrane region" description="Helical" evidence="5">
    <location>
        <begin position="69"/>
        <end position="94"/>
    </location>
</feature>
<gene>
    <name evidence="6" type="ORF">JKK62_00580</name>
</gene>
<protein>
    <submittedName>
        <fullName evidence="6">Formate/nitrite transporter family protein</fullName>
    </submittedName>
</protein>
<dbReference type="GO" id="GO:0005886">
    <property type="term" value="C:plasma membrane"/>
    <property type="evidence" value="ECO:0007669"/>
    <property type="project" value="TreeGrafter"/>
</dbReference>
<dbReference type="Pfam" id="PF01226">
    <property type="entry name" value="Form_Nir_trans"/>
    <property type="match status" value="1"/>
</dbReference>
<feature type="transmembrane region" description="Helical" evidence="5">
    <location>
        <begin position="35"/>
        <end position="57"/>
    </location>
</feature>
<evidence type="ECO:0000256" key="5">
    <source>
        <dbReference type="SAM" id="Phobius"/>
    </source>
</evidence>
<evidence type="ECO:0000256" key="1">
    <source>
        <dbReference type="ARBA" id="ARBA00004141"/>
    </source>
</evidence>
<reference evidence="6" key="1">
    <citation type="submission" date="2021-01" db="EMBL/GenBank/DDBJ databases">
        <title>Genome public.</title>
        <authorList>
            <person name="Liu C."/>
            <person name="Sun Q."/>
        </authorList>
    </citation>
    <scope>NUCLEOTIDE SEQUENCE</scope>
    <source>
        <strain evidence="6">M6</strain>
    </source>
</reference>
<proteinExistence type="predicted"/>
<comment type="subcellular location">
    <subcellularLocation>
        <location evidence="1">Membrane</location>
        <topology evidence="1">Multi-pass membrane protein</topology>
    </subcellularLocation>
</comment>
<dbReference type="InterPro" id="IPR000292">
    <property type="entry name" value="For/NO2_transpt"/>
</dbReference>
<evidence type="ECO:0000256" key="3">
    <source>
        <dbReference type="ARBA" id="ARBA00022989"/>
    </source>
</evidence>
<dbReference type="InterPro" id="IPR023271">
    <property type="entry name" value="Aquaporin-like"/>
</dbReference>
<name>A0A934TY41_9FIRM</name>
<dbReference type="Gene3D" id="1.20.1080.10">
    <property type="entry name" value="Glycerol uptake facilitator protein"/>
    <property type="match status" value="1"/>
</dbReference>
<keyword evidence="4 5" id="KW-0472">Membrane</keyword>
<dbReference type="Proteomes" id="UP000633365">
    <property type="component" value="Unassembled WGS sequence"/>
</dbReference>
<keyword evidence="7" id="KW-1185">Reference proteome</keyword>
<evidence type="ECO:0000313" key="6">
    <source>
        <dbReference type="EMBL" id="MBK6087165.1"/>
    </source>
</evidence>
<evidence type="ECO:0000256" key="4">
    <source>
        <dbReference type="ARBA" id="ARBA00023136"/>
    </source>
</evidence>
<keyword evidence="3 5" id="KW-1133">Transmembrane helix</keyword>